<feature type="domain" description="DUF3817" evidence="7">
    <location>
        <begin position="8"/>
        <end position="95"/>
    </location>
</feature>
<organism evidence="8 9">
    <name type="scientific">Halalkalibacter kiskunsagensis</name>
    <dbReference type="NCBI Taxonomy" id="1548599"/>
    <lineage>
        <taxon>Bacteria</taxon>
        <taxon>Bacillati</taxon>
        <taxon>Bacillota</taxon>
        <taxon>Bacilli</taxon>
        <taxon>Bacillales</taxon>
        <taxon>Bacillaceae</taxon>
        <taxon>Halalkalibacter</taxon>
    </lineage>
</organism>
<proteinExistence type="predicted"/>
<name>A0ABV6KE92_9BACI</name>
<feature type="transmembrane region" description="Helical" evidence="6">
    <location>
        <begin position="14"/>
        <end position="32"/>
    </location>
</feature>
<sequence length="104" mass="11816">MIILSQALKLFRTVSYIEGLSFILLLGIAMPLKYMFDMPMMVTVTGWIHGILFILYFAVLAYVMFVEKWSFTKAIIAAIASVIPFGPFIFDAKLVKQEPNIKSM</sequence>
<evidence type="ECO:0000256" key="6">
    <source>
        <dbReference type="SAM" id="Phobius"/>
    </source>
</evidence>
<evidence type="ECO:0000256" key="2">
    <source>
        <dbReference type="ARBA" id="ARBA00022475"/>
    </source>
</evidence>
<comment type="subcellular location">
    <subcellularLocation>
        <location evidence="1">Cell membrane</location>
        <topology evidence="1">Multi-pass membrane protein</topology>
    </subcellularLocation>
</comment>
<dbReference type="EMBL" id="JBHLUX010000036">
    <property type="protein sequence ID" value="MFC0471630.1"/>
    <property type="molecule type" value="Genomic_DNA"/>
</dbReference>
<dbReference type="RefSeq" id="WP_335961653.1">
    <property type="nucleotide sequence ID" value="NZ_JAXBLX010000019.1"/>
</dbReference>
<evidence type="ECO:0000256" key="4">
    <source>
        <dbReference type="ARBA" id="ARBA00022989"/>
    </source>
</evidence>
<dbReference type="PANTHER" id="PTHR40077">
    <property type="entry name" value="MEMBRANE PROTEIN-RELATED"/>
    <property type="match status" value="1"/>
</dbReference>
<keyword evidence="4 6" id="KW-1133">Transmembrane helix</keyword>
<dbReference type="NCBIfam" id="TIGR03954">
    <property type="entry name" value="integ_memb_HG"/>
    <property type="match status" value="1"/>
</dbReference>
<keyword evidence="3 6" id="KW-0812">Transmembrane</keyword>
<keyword evidence="9" id="KW-1185">Reference proteome</keyword>
<evidence type="ECO:0000259" key="7">
    <source>
        <dbReference type="Pfam" id="PF12823"/>
    </source>
</evidence>
<reference evidence="8 9" key="1">
    <citation type="submission" date="2024-09" db="EMBL/GenBank/DDBJ databases">
        <authorList>
            <person name="Sun Q."/>
            <person name="Mori K."/>
        </authorList>
    </citation>
    <scope>NUCLEOTIDE SEQUENCE [LARGE SCALE GENOMIC DNA]</scope>
    <source>
        <strain evidence="8 9">NCAIM B.02610</strain>
    </source>
</reference>
<gene>
    <name evidence="8" type="ORF">ACFFHM_14295</name>
</gene>
<evidence type="ECO:0000256" key="1">
    <source>
        <dbReference type="ARBA" id="ARBA00004651"/>
    </source>
</evidence>
<dbReference type="Proteomes" id="UP001589838">
    <property type="component" value="Unassembled WGS sequence"/>
</dbReference>
<accession>A0ABV6KE92</accession>
<feature type="transmembrane region" description="Helical" evidence="6">
    <location>
        <begin position="71"/>
        <end position="90"/>
    </location>
</feature>
<evidence type="ECO:0000313" key="8">
    <source>
        <dbReference type="EMBL" id="MFC0471630.1"/>
    </source>
</evidence>
<keyword evidence="5 6" id="KW-0472">Membrane</keyword>
<keyword evidence="2" id="KW-1003">Cell membrane</keyword>
<feature type="transmembrane region" description="Helical" evidence="6">
    <location>
        <begin position="44"/>
        <end position="65"/>
    </location>
</feature>
<dbReference type="PANTHER" id="PTHR40077:SF1">
    <property type="entry name" value="MEMBRANE PROTEIN"/>
    <property type="match status" value="1"/>
</dbReference>
<evidence type="ECO:0000256" key="5">
    <source>
        <dbReference type="ARBA" id="ARBA00023136"/>
    </source>
</evidence>
<dbReference type="Pfam" id="PF12823">
    <property type="entry name" value="DUF3817"/>
    <property type="match status" value="1"/>
</dbReference>
<evidence type="ECO:0000256" key="3">
    <source>
        <dbReference type="ARBA" id="ARBA00022692"/>
    </source>
</evidence>
<protein>
    <submittedName>
        <fullName evidence="8">DUF3817 domain-containing protein</fullName>
    </submittedName>
</protein>
<dbReference type="InterPro" id="IPR023845">
    <property type="entry name" value="DUF3817_TM"/>
</dbReference>
<evidence type="ECO:0000313" key="9">
    <source>
        <dbReference type="Proteomes" id="UP001589838"/>
    </source>
</evidence>
<comment type="caution">
    <text evidence="8">The sequence shown here is derived from an EMBL/GenBank/DDBJ whole genome shotgun (WGS) entry which is preliminary data.</text>
</comment>